<evidence type="ECO:0000256" key="4">
    <source>
        <dbReference type="SAM" id="SignalP"/>
    </source>
</evidence>
<keyword evidence="2" id="KW-0328">Glycosyltransferase</keyword>
<dbReference type="SUPFAM" id="SSF53448">
    <property type="entry name" value="Nucleotide-diphospho-sugar transferases"/>
    <property type="match status" value="1"/>
</dbReference>
<comment type="similarity">
    <text evidence="1">Belongs to the glycosyltransferase 34 family.</text>
</comment>
<dbReference type="Gene3D" id="3.90.550.10">
    <property type="entry name" value="Spore Coat Polysaccharide Biosynthesis Protein SpsA, Chain A"/>
    <property type="match status" value="1"/>
</dbReference>
<dbReference type="InterPro" id="IPR003609">
    <property type="entry name" value="Pan_app"/>
</dbReference>
<dbReference type="PROSITE" id="PS50948">
    <property type="entry name" value="PAN"/>
    <property type="match status" value="1"/>
</dbReference>
<evidence type="ECO:0000313" key="7">
    <source>
        <dbReference type="Proteomes" id="UP001465755"/>
    </source>
</evidence>
<sequence length="798" mass="90262">MAACRPAGGAYRNAGVIITLLLLSIGHVSAVQPDAGVLLGQRLPFQTPVSSYPSAPSLSGLFPNLHDNDDFALHLPPALPAASQSISQQEPTAVLAARDSLRNVSRRHLLAPPRPEFGKYTDLEVPKELNTPIECRTDEGYAWHGRVLQSGNSVKMSDMDHCRKACQDNHECSAWMWCNEKAGCTVEDGSHIASNYASFYSRPQGKEWAFVSMVKELLETTPTHVAEWILYMDSEAIFDDPSVTFAFEFYRGRDVVLTGDSANWDSGKISLDPNMVLIRNCERSRELFQRLDSMSGWEFKAPTGEKVKEALTRVLQEDGHRWLKRLQGEHSLCLNCHYKELDLELSSQTSVVKTWDPKTKRRNLFVVRFFGCDMCGNMPGEYEDPAACLQAWKDHYQWGYCRLHKLARMADREKEQGVPLQLLDKIVNIRGFDVTTWKSAVPKPNEVLSQERAVSSQVCWKRCMETQGCSFWVWCNQHGGCDQAGVFDGSYPFQTCTLHRLPTGVSPYEWQRGPEASTFASGFITGGGLGKHHERSTDRLVMLSGIPTSPCTLPWGDHFVSLATQNKQDWCRLHGHEFHVMASSCDLRIRPGPWQKIAMMRQALDEVSRDRAEWIAWIDMDIILGDIAFTFPLDKANYTGRDIITWGGRKAILAGDAYNGINTGVMLLRNTDFTRHIMDLTLHFGQFPVNMSTEQVLKDNLPTYDIGMLEQMSMVYVLKQRPEYIPRLYFEHGYCFNCWYQDLDDPRIAHPAFVIHFAGCKMCAGLHVDRLGLCDSIFVRAYAEAFARLLKIAPERGL</sequence>
<dbReference type="InterPro" id="IPR029044">
    <property type="entry name" value="Nucleotide-diphossugar_trans"/>
</dbReference>
<dbReference type="GO" id="GO:0016020">
    <property type="term" value="C:membrane"/>
    <property type="evidence" value="ECO:0007669"/>
    <property type="project" value="InterPro"/>
</dbReference>
<feature type="domain" description="Apple" evidence="5">
    <location>
        <begin position="135"/>
        <end position="204"/>
    </location>
</feature>
<gene>
    <name evidence="6" type="ORF">WJX73_005530</name>
</gene>
<comment type="caution">
    <text evidence="6">The sequence shown here is derived from an EMBL/GenBank/DDBJ whole genome shotgun (WGS) entry which is preliminary data.</text>
</comment>
<name>A0AAW1NKB4_9CHLO</name>
<dbReference type="Pfam" id="PF14295">
    <property type="entry name" value="PAN_4"/>
    <property type="match status" value="2"/>
</dbReference>
<dbReference type="AlphaFoldDB" id="A0AAW1NKB4"/>
<feature type="signal peptide" evidence="4">
    <location>
        <begin position="1"/>
        <end position="30"/>
    </location>
</feature>
<accession>A0AAW1NKB4</accession>
<dbReference type="PANTHER" id="PTHR31311:SF44">
    <property type="entry name" value="GLYCOSYLTRANSFERASE 2-RELATED"/>
    <property type="match status" value="1"/>
</dbReference>
<evidence type="ECO:0000256" key="2">
    <source>
        <dbReference type="ARBA" id="ARBA00022676"/>
    </source>
</evidence>
<evidence type="ECO:0000256" key="3">
    <source>
        <dbReference type="ARBA" id="ARBA00022679"/>
    </source>
</evidence>
<organism evidence="6 7">
    <name type="scientific">Symbiochloris irregularis</name>
    <dbReference type="NCBI Taxonomy" id="706552"/>
    <lineage>
        <taxon>Eukaryota</taxon>
        <taxon>Viridiplantae</taxon>
        <taxon>Chlorophyta</taxon>
        <taxon>core chlorophytes</taxon>
        <taxon>Trebouxiophyceae</taxon>
        <taxon>Trebouxiales</taxon>
        <taxon>Trebouxiaceae</taxon>
        <taxon>Symbiochloris</taxon>
    </lineage>
</organism>
<evidence type="ECO:0000256" key="1">
    <source>
        <dbReference type="ARBA" id="ARBA00005664"/>
    </source>
</evidence>
<keyword evidence="3" id="KW-0808">Transferase</keyword>
<dbReference type="Proteomes" id="UP001465755">
    <property type="component" value="Unassembled WGS sequence"/>
</dbReference>
<dbReference type="InterPro" id="IPR008630">
    <property type="entry name" value="Glyco_trans_34"/>
</dbReference>
<proteinExistence type="inferred from homology"/>
<dbReference type="EMBL" id="JALJOQ010000211">
    <property type="protein sequence ID" value="KAK9789232.1"/>
    <property type="molecule type" value="Genomic_DNA"/>
</dbReference>
<evidence type="ECO:0000313" key="6">
    <source>
        <dbReference type="EMBL" id="KAK9789232.1"/>
    </source>
</evidence>
<dbReference type="Pfam" id="PF05637">
    <property type="entry name" value="Glyco_transf_34"/>
    <property type="match status" value="1"/>
</dbReference>
<feature type="chain" id="PRO_5043990874" description="Apple domain-containing protein" evidence="4">
    <location>
        <begin position="31"/>
        <end position="798"/>
    </location>
</feature>
<protein>
    <recommendedName>
        <fullName evidence="5">Apple domain-containing protein</fullName>
    </recommendedName>
</protein>
<keyword evidence="4" id="KW-0732">Signal</keyword>
<dbReference type="GO" id="GO:0016757">
    <property type="term" value="F:glycosyltransferase activity"/>
    <property type="evidence" value="ECO:0007669"/>
    <property type="project" value="UniProtKB-KW"/>
</dbReference>
<reference evidence="6 7" key="1">
    <citation type="journal article" date="2024" name="Nat. Commun.">
        <title>Phylogenomics reveals the evolutionary origins of lichenization in chlorophyte algae.</title>
        <authorList>
            <person name="Puginier C."/>
            <person name="Libourel C."/>
            <person name="Otte J."/>
            <person name="Skaloud P."/>
            <person name="Haon M."/>
            <person name="Grisel S."/>
            <person name="Petersen M."/>
            <person name="Berrin J.G."/>
            <person name="Delaux P.M."/>
            <person name="Dal Grande F."/>
            <person name="Keller J."/>
        </authorList>
    </citation>
    <scope>NUCLEOTIDE SEQUENCE [LARGE SCALE GENOMIC DNA]</scope>
    <source>
        <strain evidence="6 7">SAG 2036</strain>
    </source>
</reference>
<evidence type="ECO:0000259" key="5">
    <source>
        <dbReference type="PROSITE" id="PS50948"/>
    </source>
</evidence>
<dbReference type="PANTHER" id="PTHR31311">
    <property type="entry name" value="XYLOGLUCAN 6-XYLOSYLTRANSFERASE 5-RELATED-RELATED"/>
    <property type="match status" value="1"/>
</dbReference>
<keyword evidence="7" id="KW-1185">Reference proteome</keyword>